<protein>
    <submittedName>
        <fullName evidence="1">Transcriptional regulator</fullName>
    </submittedName>
</protein>
<evidence type="ECO:0000313" key="2">
    <source>
        <dbReference type="Proteomes" id="UP000616151"/>
    </source>
</evidence>
<sequence length="652" mass="71842">MESALPGHDEPLRLRLLGPLAVSRKDVACALPASRKLRALLAYLTVAPQPVGRAFLCELLWDVPNDPRGELRWCLSKLRGLLDAAGRERVVTADDKVALDLNGCTVDVAEISTAIATGLEKLGASRLGALSALFTGDFLEGLEVDRCPDFAAWLMAQRRRFRAWHVAVLEHLVACSDGSDDKIFVSLEKWIALAPFDRRAHLSLLAALAARGRLQEADEHLAATVRRFDTEGMDAGTLREEWRRIRTGAMPSVRMDTTPPPEPSAQRRRALAIMPFIGEAKSDGLTQDIITRLAKLRSFAVIARGSVAVLAERGVEPVEAGRRLEADYVASGTLSRRSDRLVVTIELAETRNARIVWTEVFDEAREDTFLVLEEIGARIVSAIAGEIEAAERGRAVLKPPASLDAWEAYHRGLWHMYRFTKDENDQARHFFETAVTLDPAYSRAYAGLSFTHWQSAFQRWADRKSESELAYKAAGQGLIADEHDPAAHWAMGRALWLKGGRDDAMVELRQAVALSPSFALGHYALSFVGCQSGDPREAIGSSDHSRSLSPFDPLLFGMLGTRALAHVRLGEFEEAAEWALKAAGRPNAHATIQAIAAYCLALAGRIEEGRVFAAAVRRTLPSYGFEDFRTTFQFPADVESLFRQGARRIGLE</sequence>
<name>A0ACC5RFK7_9HYPH</name>
<reference evidence="1" key="1">
    <citation type="submission" date="2021-01" db="EMBL/GenBank/DDBJ databases">
        <authorList>
            <person name="Sun Q."/>
        </authorList>
    </citation>
    <scope>NUCLEOTIDE SEQUENCE</scope>
    <source>
        <strain evidence="1">YIM B02566</strain>
    </source>
</reference>
<comment type="caution">
    <text evidence="1">The sequence shown here is derived from an EMBL/GenBank/DDBJ whole genome shotgun (WGS) entry which is preliminary data.</text>
</comment>
<evidence type="ECO:0000313" key="1">
    <source>
        <dbReference type="EMBL" id="MBK1871365.1"/>
    </source>
</evidence>
<dbReference type="EMBL" id="JAENHL010000008">
    <property type="protein sequence ID" value="MBK1871365.1"/>
    <property type="molecule type" value="Genomic_DNA"/>
</dbReference>
<proteinExistence type="predicted"/>
<keyword evidence="2" id="KW-1185">Reference proteome</keyword>
<accession>A0ACC5RFK7</accession>
<dbReference type="Proteomes" id="UP000616151">
    <property type="component" value="Unassembled WGS sequence"/>
</dbReference>
<gene>
    <name evidence="1" type="ORF">JHL16_33670</name>
</gene>
<organism evidence="1 2">
    <name type="scientific">Taklimakanibacter albus</name>
    <dbReference type="NCBI Taxonomy" id="2800327"/>
    <lineage>
        <taxon>Bacteria</taxon>
        <taxon>Pseudomonadati</taxon>
        <taxon>Pseudomonadota</taxon>
        <taxon>Alphaproteobacteria</taxon>
        <taxon>Hyphomicrobiales</taxon>
        <taxon>Aestuariivirgaceae</taxon>
        <taxon>Taklimakanibacter</taxon>
    </lineage>
</organism>